<keyword evidence="1" id="KW-0853">WD repeat</keyword>
<evidence type="ECO:0000256" key="1">
    <source>
        <dbReference type="ARBA" id="ARBA00022574"/>
    </source>
</evidence>
<dbReference type="SMART" id="SM00320">
    <property type="entry name" value="WD40"/>
    <property type="match status" value="3"/>
</dbReference>
<protein>
    <recommendedName>
        <fullName evidence="2">BEACH domain-containing protein</fullName>
    </recommendedName>
</protein>
<dbReference type="InterPro" id="IPR001680">
    <property type="entry name" value="WD40_rpt"/>
</dbReference>
<organism evidence="3 4">
    <name type="scientific">Carnegiea gigantea</name>
    <dbReference type="NCBI Taxonomy" id="171969"/>
    <lineage>
        <taxon>Eukaryota</taxon>
        <taxon>Viridiplantae</taxon>
        <taxon>Streptophyta</taxon>
        <taxon>Embryophyta</taxon>
        <taxon>Tracheophyta</taxon>
        <taxon>Spermatophyta</taxon>
        <taxon>Magnoliopsida</taxon>
        <taxon>eudicotyledons</taxon>
        <taxon>Gunneridae</taxon>
        <taxon>Pentapetalae</taxon>
        <taxon>Caryophyllales</taxon>
        <taxon>Cactineae</taxon>
        <taxon>Cactaceae</taxon>
        <taxon>Cactoideae</taxon>
        <taxon>Echinocereeae</taxon>
        <taxon>Carnegiea</taxon>
    </lineage>
</organism>
<gene>
    <name evidence="3" type="ORF">Cgig2_003163</name>
</gene>
<dbReference type="Gene3D" id="1.10.510.10">
    <property type="entry name" value="Transferase(Phosphotransferase) domain 1"/>
    <property type="match status" value="1"/>
</dbReference>
<dbReference type="Pfam" id="PF00400">
    <property type="entry name" value="WD40"/>
    <property type="match status" value="1"/>
</dbReference>
<dbReference type="SUPFAM" id="SSF50978">
    <property type="entry name" value="WD40 repeat-like"/>
    <property type="match status" value="1"/>
</dbReference>
<dbReference type="AlphaFoldDB" id="A0A9Q1K3F1"/>
<proteinExistence type="predicted"/>
<dbReference type="CDD" id="cd06071">
    <property type="entry name" value="Beach"/>
    <property type="match status" value="1"/>
</dbReference>
<dbReference type="InterPro" id="IPR016024">
    <property type="entry name" value="ARM-type_fold"/>
</dbReference>
<feature type="domain" description="BEACH" evidence="2">
    <location>
        <begin position="204"/>
        <end position="311"/>
    </location>
</feature>
<reference evidence="3" key="1">
    <citation type="submission" date="2022-04" db="EMBL/GenBank/DDBJ databases">
        <title>Carnegiea gigantea Genome sequencing and assembly v2.</title>
        <authorList>
            <person name="Copetti D."/>
            <person name="Sanderson M.J."/>
            <person name="Burquez A."/>
            <person name="Wojciechowski M.F."/>
        </authorList>
    </citation>
    <scope>NUCLEOTIDE SEQUENCE</scope>
    <source>
        <strain evidence="3">SGP5-SGP5p</strain>
        <tissue evidence="3">Aerial part</tissue>
    </source>
</reference>
<dbReference type="EMBL" id="JAKOGI010000390">
    <property type="protein sequence ID" value="KAJ8435741.1"/>
    <property type="molecule type" value="Genomic_DNA"/>
</dbReference>
<comment type="caution">
    <text evidence="3">The sequence shown here is derived from an EMBL/GenBank/DDBJ whole genome shotgun (WGS) entry which is preliminary data.</text>
</comment>
<dbReference type="SUPFAM" id="SSF48371">
    <property type="entry name" value="ARM repeat"/>
    <property type="match status" value="1"/>
</dbReference>
<dbReference type="PROSITE" id="PS50197">
    <property type="entry name" value="BEACH"/>
    <property type="match status" value="1"/>
</dbReference>
<dbReference type="Pfam" id="PF02138">
    <property type="entry name" value="Beach"/>
    <property type="match status" value="1"/>
</dbReference>
<dbReference type="Gene3D" id="1.10.1540.10">
    <property type="entry name" value="BEACH domain"/>
    <property type="match status" value="1"/>
</dbReference>
<dbReference type="SMART" id="SM01026">
    <property type="entry name" value="Beach"/>
    <property type="match status" value="1"/>
</dbReference>
<name>A0A9Q1K3F1_9CARY</name>
<dbReference type="PANTHER" id="PTHR46866:SF1">
    <property type="entry name" value="GH12955P"/>
    <property type="match status" value="1"/>
</dbReference>
<sequence>MMERQICFDCLRRRIQSDFSDKLVFSYGIYDSALPFGSRAVVKMSNSSGEAASEFMVVYLARHEDDCLTRYVLAGRRWGDQTFHTVMPWVIDFSVKPDEKCDLGWRDLSKSKWRLAKGDEQLDFTYSTSEIPHHVSDECLSELAVCSYKARRLPLSVLRMAVRSVYEPNEYPSTMQRLYQWTPDECIPEFYCDHQIFSSIHSGMNDLAVPPWAATPEEFIKLHRDALESDRVSREIHNWIDITFGYKMSGQAAVAAKNVMLPSSQPTTPRPIGRRQLFIQQHPVRWGKSERVDENYIQSEKPSLHDADYLRKIEQAAAFCEHARHLSPVYSEITENIVKSSFTELDLSRRGSICNSAELTNSSLCFGPSHDVGCNDLLEYLEEDENPKGYQELLFCSQQPAFSERLSPYAAEDIFSIGCIIAELYLKRPLFDPISLSTYINGGHLPGVVRELPPFVKILVEACIQRDWRRRPSAKSLLESPYFPATVRSTYLFVAPLQLLAKDGSRLGYATNFAEKGALGAMGTFAAEICATHCLPLLLNPVSDAEAERAYILIKEFLKCLKPNAVKKLVLPALQKILQAIPIPLFQATGYSHLQVSLLQESFVREVWVHIGKQTYLEKIHPLVIANLLNSPHKSSASAASVLLIGSSEELGVPIVVQQILPLLKNVVRFCIDVSSMNKPEPMQSWNSLALADCLVALDGLIAFLQQEVLVKELLEAAAATLIAVCQQIGPDLTALHALPQLKELFDELAFSQESSIRPPSPSQTYKVSKLIAEKEAPIESRMDLWESAGDSSRRSLENLDTKRLMNRESAMSKHNPTKLLMNGVGWAVPQSRGSRVGKDVVLHKRFYDLHQTSGEKNSETSKVGKREPWFWYPSPASGWDGPDFLARAGTLKDELPWKIRATVIYSVRAHHGAVRSLAVGQDECTVFTAGVGAGFKGTVQRWDLSTVDCVSGYYGHEEVVNDICILPSSERVASCDGTIHVWNSQTGKAISVIAESSADSVQSFIHSSSAVKVNTEQTSMLNSYPLSTGILTSVDGSSYTCMHFLDSVEKLVAGTGNGSLRILPPQPSVYKGHSDSILDFAVWGQDVISISKNKIGLSFLSRAADEKMVTSKFVVNGERIITFNRDMGR</sequence>
<dbReference type="InterPro" id="IPR011009">
    <property type="entry name" value="Kinase-like_dom_sf"/>
</dbReference>
<dbReference type="SUPFAM" id="SSF56112">
    <property type="entry name" value="Protein kinase-like (PK-like)"/>
    <property type="match status" value="1"/>
</dbReference>
<dbReference type="InterPro" id="IPR036322">
    <property type="entry name" value="WD40_repeat_dom_sf"/>
</dbReference>
<dbReference type="InterPro" id="IPR036372">
    <property type="entry name" value="BEACH_dom_sf"/>
</dbReference>
<dbReference type="SUPFAM" id="SSF81837">
    <property type="entry name" value="BEACH domain"/>
    <property type="match status" value="1"/>
</dbReference>
<dbReference type="InterPro" id="IPR015943">
    <property type="entry name" value="WD40/YVTN_repeat-like_dom_sf"/>
</dbReference>
<dbReference type="Gene3D" id="2.130.10.10">
    <property type="entry name" value="YVTN repeat-like/Quinoprotein amine dehydrogenase"/>
    <property type="match status" value="1"/>
</dbReference>
<dbReference type="Proteomes" id="UP001153076">
    <property type="component" value="Unassembled WGS sequence"/>
</dbReference>
<evidence type="ECO:0000313" key="4">
    <source>
        <dbReference type="Proteomes" id="UP001153076"/>
    </source>
</evidence>
<accession>A0A9Q1K3F1</accession>
<keyword evidence="4" id="KW-1185">Reference proteome</keyword>
<evidence type="ECO:0000313" key="3">
    <source>
        <dbReference type="EMBL" id="KAJ8435741.1"/>
    </source>
</evidence>
<dbReference type="InterPro" id="IPR000409">
    <property type="entry name" value="BEACH_dom"/>
</dbReference>
<evidence type="ECO:0000259" key="2">
    <source>
        <dbReference type="PROSITE" id="PS50197"/>
    </source>
</evidence>
<dbReference type="PANTHER" id="PTHR46866">
    <property type="entry name" value="GH12955P"/>
    <property type="match status" value="1"/>
</dbReference>
<dbReference type="OrthoDB" id="29306at2759"/>